<evidence type="ECO:0000256" key="1">
    <source>
        <dbReference type="ARBA" id="ARBA00004141"/>
    </source>
</evidence>
<dbReference type="GO" id="GO:0006629">
    <property type="term" value="P:lipid metabolic process"/>
    <property type="evidence" value="ECO:0007669"/>
    <property type="project" value="InterPro"/>
</dbReference>
<dbReference type="PANTHER" id="PTHR31595">
    <property type="entry name" value="LONG-CHAIN-ALCOHOL O-FATTY-ACYLTRANSFERASE 3-RELATED"/>
    <property type="match status" value="1"/>
</dbReference>
<dbReference type="OrthoDB" id="1077582at2759"/>
<feature type="transmembrane region" description="Helical" evidence="8">
    <location>
        <begin position="284"/>
        <end position="303"/>
    </location>
</feature>
<keyword evidence="6 8" id="KW-1133">Transmembrane helix</keyword>
<evidence type="ECO:0000256" key="4">
    <source>
        <dbReference type="ARBA" id="ARBA00022679"/>
    </source>
</evidence>
<dbReference type="EMBL" id="KN817546">
    <property type="protein sequence ID" value="KJA22931.1"/>
    <property type="molecule type" value="Genomic_DNA"/>
</dbReference>
<organism evidence="10 11">
    <name type="scientific">Hypholoma sublateritium (strain FD-334 SS-4)</name>
    <dbReference type="NCBI Taxonomy" id="945553"/>
    <lineage>
        <taxon>Eukaryota</taxon>
        <taxon>Fungi</taxon>
        <taxon>Dikarya</taxon>
        <taxon>Basidiomycota</taxon>
        <taxon>Agaricomycotina</taxon>
        <taxon>Agaricomycetes</taxon>
        <taxon>Agaricomycetidae</taxon>
        <taxon>Agaricales</taxon>
        <taxon>Agaricineae</taxon>
        <taxon>Strophariaceae</taxon>
        <taxon>Hypholoma</taxon>
    </lineage>
</organism>
<feature type="transmembrane region" description="Helical" evidence="8">
    <location>
        <begin position="244"/>
        <end position="263"/>
    </location>
</feature>
<feature type="transmembrane region" description="Helical" evidence="8">
    <location>
        <begin position="30"/>
        <end position="47"/>
    </location>
</feature>
<accession>A0A0D2P2H7</accession>
<feature type="transmembrane region" description="Helical" evidence="8">
    <location>
        <begin position="315"/>
        <end position="334"/>
    </location>
</feature>
<comment type="subcellular location">
    <subcellularLocation>
        <location evidence="1">Membrane</location>
        <topology evidence="1">Multi-pass membrane protein</topology>
    </subcellularLocation>
</comment>
<feature type="transmembrane region" description="Helical" evidence="8">
    <location>
        <begin position="210"/>
        <end position="238"/>
    </location>
</feature>
<gene>
    <name evidence="10" type="ORF">HYPSUDRAFT_610170</name>
</gene>
<feature type="transmembrane region" description="Helical" evidence="8">
    <location>
        <begin position="54"/>
        <end position="77"/>
    </location>
</feature>
<evidence type="ECO:0000313" key="11">
    <source>
        <dbReference type="Proteomes" id="UP000054270"/>
    </source>
</evidence>
<feature type="transmembrane region" description="Helical" evidence="8">
    <location>
        <begin position="346"/>
        <end position="369"/>
    </location>
</feature>
<feature type="domain" description="Wax synthase" evidence="9">
    <location>
        <begin position="245"/>
        <end position="322"/>
    </location>
</feature>
<proteinExistence type="inferred from homology"/>
<dbReference type="InterPro" id="IPR044851">
    <property type="entry name" value="Wax_synthase"/>
</dbReference>
<dbReference type="InterPro" id="IPR032805">
    <property type="entry name" value="Wax_synthase_dom"/>
</dbReference>
<evidence type="ECO:0000256" key="2">
    <source>
        <dbReference type="ARBA" id="ARBA00005179"/>
    </source>
</evidence>
<evidence type="ECO:0000256" key="6">
    <source>
        <dbReference type="ARBA" id="ARBA00022989"/>
    </source>
</evidence>
<dbReference type="GO" id="GO:0016020">
    <property type="term" value="C:membrane"/>
    <property type="evidence" value="ECO:0007669"/>
    <property type="project" value="UniProtKB-SubCell"/>
</dbReference>
<keyword evidence="11" id="KW-1185">Reference proteome</keyword>
<dbReference type="Pfam" id="PF13813">
    <property type="entry name" value="MBOAT_2"/>
    <property type="match status" value="1"/>
</dbReference>
<dbReference type="Proteomes" id="UP000054270">
    <property type="component" value="Unassembled WGS sequence"/>
</dbReference>
<evidence type="ECO:0000256" key="5">
    <source>
        <dbReference type="ARBA" id="ARBA00022692"/>
    </source>
</evidence>
<dbReference type="OMA" id="QFEDERF"/>
<dbReference type="GO" id="GO:0008374">
    <property type="term" value="F:O-acyltransferase activity"/>
    <property type="evidence" value="ECO:0007669"/>
    <property type="project" value="InterPro"/>
</dbReference>
<dbReference type="AlphaFoldDB" id="A0A0D2P2H7"/>
<name>A0A0D2P2H7_HYPSF</name>
<evidence type="ECO:0000256" key="3">
    <source>
        <dbReference type="ARBA" id="ARBA00007282"/>
    </source>
</evidence>
<comment type="similarity">
    <text evidence="3">Belongs to the wax synthase family.</text>
</comment>
<keyword evidence="7 8" id="KW-0472">Membrane</keyword>
<evidence type="ECO:0000256" key="8">
    <source>
        <dbReference type="SAM" id="Phobius"/>
    </source>
</evidence>
<evidence type="ECO:0000259" key="9">
    <source>
        <dbReference type="Pfam" id="PF13813"/>
    </source>
</evidence>
<keyword evidence="5 8" id="KW-0812">Transmembrane</keyword>
<comment type="pathway">
    <text evidence="2">Secondary metabolite biosynthesis.</text>
</comment>
<evidence type="ECO:0000256" key="7">
    <source>
        <dbReference type="ARBA" id="ARBA00023136"/>
    </source>
</evidence>
<protein>
    <recommendedName>
        <fullName evidence="9">Wax synthase domain-containing protein</fullName>
    </recommendedName>
</protein>
<evidence type="ECO:0000313" key="10">
    <source>
        <dbReference type="EMBL" id="KJA22931.1"/>
    </source>
</evidence>
<feature type="transmembrane region" description="Helical" evidence="8">
    <location>
        <begin position="83"/>
        <end position="106"/>
    </location>
</feature>
<sequence length="399" mass="44790">MPFTLAHLIPEINLDKSRQPLTLDSFARELLPSLLCYYATAVLVITPRTFATRLALLPITLWATFRAATLVDVVAGWPDYERLVYLNQGLLLMSVSIAIRVCIWTFQQEPYRRDKPSSSKYVDALDLVINLRGIGWSWSTGLKLPVETRNTLSKPAFLLSTTKSFLFYLLAFDICHYVVQSFGPQTIASARGGSIYDPSLHPFMSLLRNFIISGLSGSTVHLSITAAYHFFTIIGVLLGQSPTAWPPLFFNPYIATSILDFWGRWHQLFRHNFIEFGGKPMMYLIGRAGMILGAFFISGVLHYLGLWGMARGSDFTAAAGYFMMQGVGAILELIFRSVVGTRVKGLFGWIWTYVWTVGWGILITEAWSLRGLMGSRFFPDGQRPAVIIAEQLSGLWRSP</sequence>
<keyword evidence="4" id="KW-0808">Transferase</keyword>
<dbReference type="PANTHER" id="PTHR31595:SF57">
    <property type="entry name" value="OS04G0481900 PROTEIN"/>
    <property type="match status" value="1"/>
</dbReference>
<reference evidence="11" key="1">
    <citation type="submission" date="2014-04" db="EMBL/GenBank/DDBJ databases">
        <title>Evolutionary Origins and Diversification of the Mycorrhizal Mutualists.</title>
        <authorList>
            <consortium name="DOE Joint Genome Institute"/>
            <consortium name="Mycorrhizal Genomics Consortium"/>
            <person name="Kohler A."/>
            <person name="Kuo A."/>
            <person name="Nagy L.G."/>
            <person name="Floudas D."/>
            <person name="Copeland A."/>
            <person name="Barry K.W."/>
            <person name="Cichocki N."/>
            <person name="Veneault-Fourrey C."/>
            <person name="LaButti K."/>
            <person name="Lindquist E.A."/>
            <person name="Lipzen A."/>
            <person name="Lundell T."/>
            <person name="Morin E."/>
            <person name="Murat C."/>
            <person name="Riley R."/>
            <person name="Ohm R."/>
            <person name="Sun H."/>
            <person name="Tunlid A."/>
            <person name="Henrissat B."/>
            <person name="Grigoriev I.V."/>
            <person name="Hibbett D.S."/>
            <person name="Martin F."/>
        </authorList>
    </citation>
    <scope>NUCLEOTIDE SEQUENCE [LARGE SCALE GENOMIC DNA]</scope>
    <source>
        <strain evidence="11">FD-334 SS-4</strain>
    </source>
</reference>
<dbReference type="STRING" id="945553.A0A0D2P2H7"/>